<protein>
    <submittedName>
        <fullName evidence="1">Uncharacterized protein</fullName>
    </submittedName>
</protein>
<organism evidence="1 2">
    <name type="scientific">Candidatus Buchananbacteria bacterium CG10_big_fil_rev_8_21_14_0_10_33_19</name>
    <dbReference type="NCBI Taxonomy" id="1974525"/>
    <lineage>
        <taxon>Bacteria</taxon>
        <taxon>Candidatus Buchananiibacteriota</taxon>
    </lineage>
</organism>
<dbReference type="EMBL" id="PEZY01000012">
    <property type="protein sequence ID" value="PIS05689.1"/>
    <property type="molecule type" value="Genomic_DNA"/>
</dbReference>
<dbReference type="AlphaFoldDB" id="A0A2H0W2V0"/>
<reference evidence="2" key="1">
    <citation type="submission" date="2017-09" db="EMBL/GenBank/DDBJ databases">
        <title>Depth-based differentiation of microbial function through sediment-hosted aquifers and enrichment of novel symbionts in the deep terrestrial subsurface.</title>
        <authorList>
            <person name="Probst A.J."/>
            <person name="Ladd B."/>
            <person name="Jarett J.K."/>
            <person name="Geller-Mcgrath D.E."/>
            <person name="Sieber C.M.K."/>
            <person name="Emerson J.B."/>
            <person name="Anantharaman K."/>
            <person name="Thomas B.C."/>
            <person name="Malmstrom R."/>
            <person name="Stieglmeier M."/>
            <person name="Klingl A."/>
            <person name="Woyke T."/>
            <person name="Ryan C.M."/>
            <person name="Banfield J.F."/>
        </authorList>
    </citation>
    <scope>NUCLEOTIDE SEQUENCE [LARGE SCALE GENOMIC DNA]</scope>
</reference>
<comment type="caution">
    <text evidence="1">The sequence shown here is derived from an EMBL/GenBank/DDBJ whole genome shotgun (WGS) entry which is preliminary data.</text>
</comment>
<accession>A0A2H0W2V0</accession>
<proteinExistence type="predicted"/>
<gene>
    <name evidence="1" type="ORF">COT80_02875</name>
</gene>
<evidence type="ECO:0000313" key="1">
    <source>
        <dbReference type="EMBL" id="PIS05689.1"/>
    </source>
</evidence>
<evidence type="ECO:0000313" key="2">
    <source>
        <dbReference type="Proteomes" id="UP000229056"/>
    </source>
</evidence>
<name>A0A2H0W2V0_9BACT</name>
<dbReference type="Proteomes" id="UP000229056">
    <property type="component" value="Unassembled WGS sequence"/>
</dbReference>
<sequence>MKNSENNIIPFPSREVKQETIESGSNLDLNNLTKMLEYLTALINSSGKPSTYSLEFKKEILDNKNDEELIDILNSSSETNWQSHPAYYQALVAVLISRKLIPKL</sequence>